<dbReference type="GO" id="GO:0005524">
    <property type="term" value="F:ATP binding"/>
    <property type="evidence" value="ECO:0007669"/>
    <property type="project" value="UniProtKB-KW"/>
</dbReference>
<evidence type="ECO:0000256" key="6">
    <source>
        <dbReference type="ARBA" id="ARBA00022840"/>
    </source>
</evidence>
<evidence type="ECO:0000256" key="9">
    <source>
        <dbReference type="ARBA" id="ARBA00034076"/>
    </source>
</evidence>
<comment type="subcellular location">
    <subcellularLocation>
        <location evidence="1">Cell inner membrane</location>
        <topology evidence="1">Peripheral membrane protein</topology>
    </subcellularLocation>
</comment>
<evidence type="ECO:0000256" key="4">
    <source>
        <dbReference type="ARBA" id="ARBA00019459"/>
    </source>
</evidence>
<dbReference type="Proteomes" id="UP000305654">
    <property type="component" value="Unassembled WGS sequence"/>
</dbReference>
<dbReference type="InterPro" id="IPR027417">
    <property type="entry name" value="P-loop_NTPase"/>
</dbReference>
<dbReference type="PANTHER" id="PTHR43790">
    <property type="entry name" value="CARBOHYDRATE TRANSPORT ATP-BINDING PROTEIN MG119-RELATED"/>
    <property type="match status" value="1"/>
</dbReference>
<dbReference type="PROSITE" id="PS50893">
    <property type="entry name" value="ABC_TRANSPORTER_2"/>
    <property type="match status" value="2"/>
</dbReference>
<comment type="caution">
    <text evidence="11">The sequence shown here is derived from an EMBL/GenBank/DDBJ whole genome shotgun (WGS) entry which is preliminary data.</text>
</comment>
<dbReference type="Pfam" id="PF00005">
    <property type="entry name" value="ABC_tran"/>
    <property type="match status" value="2"/>
</dbReference>
<evidence type="ECO:0000256" key="1">
    <source>
        <dbReference type="ARBA" id="ARBA00004417"/>
    </source>
</evidence>
<evidence type="ECO:0000256" key="2">
    <source>
        <dbReference type="ARBA" id="ARBA00009404"/>
    </source>
</evidence>
<evidence type="ECO:0000256" key="8">
    <source>
        <dbReference type="ARBA" id="ARBA00023798"/>
    </source>
</evidence>
<dbReference type="RefSeq" id="WP_138326782.1">
    <property type="nucleotide sequence ID" value="NZ_VCDI01000005.1"/>
</dbReference>
<dbReference type="SMART" id="SM00382">
    <property type="entry name" value="AAA"/>
    <property type="match status" value="2"/>
</dbReference>
<dbReference type="InterPro" id="IPR003439">
    <property type="entry name" value="ABC_transporter-like_ATP-bd"/>
</dbReference>
<comment type="catalytic activity">
    <reaction evidence="9">
        <text>ATP + H2O + (2R,4S)-2-methyl-2,3,3,4-tetrahydroxytetrahydrofuran-[AI-2-binding protein]Side 1 = ADP + phosphate + (2R,4S)-2-methyl-2,3,3,4-tetrahydroxytetrahydrofuranSide 2 + [AI-2-binding protein]Side 1.</text>
        <dbReference type="EC" id="7.6.2.13"/>
    </reaction>
</comment>
<dbReference type="InterPro" id="IPR050107">
    <property type="entry name" value="ABC_carbohydrate_import_ATPase"/>
</dbReference>
<evidence type="ECO:0000313" key="11">
    <source>
        <dbReference type="EMBL" id="TLU71712.1"/>
    </source>
</evidence>
<evidence type="ECO:0000259" key="10">
    <source>
        <dbReference type="PROSITE" id="PS50893"/>
    </source>
</evidence>
<name>A0A5R9J2C7_9PROT</name>
<dbReference type="InterPro" id="IPR003593">
    <property type="entry name" value="AAA+_ATPase"/>
</dbReference>
<dbReference type="PROSITE" id="PS00211">
    <property type="entry name" value="ABC_TRANSPORTER_1"/>
    <property type="match status" value="1"/>
</dbReference>
<evidence type="ECO:0000256" key="3">
    <source>
        <dbReference type="ARBA" id="ARBA00011262"/>
    </source>
</evidence>
<sequence length="514" mass="56043">MSYAAAETAPVAAGHYQATEVTKTFGSVSVLRGVSLTLRPGRIHTMMGENGAGKSTLFKILSGLLRPTTGELRLDGAPVAFSAPHDAHQRGIYLVPQEPALMPELTVAETMFVGQLPTRAGFPRRVDWPGLRRQAQQALSSLGLAIDVGQLARHLSIAQQQQVECAKALLRGCRIILFDEPTSPLTSHEVERLFGIMRRLRDDGCTLGFISHRMDEVLDISDDISVLRDGALVDTVDRSGFDRVRLLSQMVGREMRVIPRRTASFSTGRPMLQVEGLAHAPRFHDVGFTLHEGEVLGLAGLVGAGRTEIAETIFGIRTPDAGHVRLGGDEITGLAPHAIIRRGLVYVPEDRARHGAILPMTITENITSGLLDRLRQRFGLIDRNDEDRTGAAIVTQYRVRCAGIDQPLRQLSGGNQQKVVFGKWMGLQPRVAILDEPTRGVDVGAKDEIYELIEELAKAGLAILVISSEMEELVRLCDRVLSIYEGRIVAEIEGADITPARVGQSYLSRDGLAA</sequence>
<dbReference type="EMBL" id="VCDI01000005">
    <property type="protein sequence ID" value="TLU71712.1"/>
    <property type="molecule type" value="Genomic_DNA"/>
</dbReference>
<dbReference type="GO" id="GO:0005886">
    <property type="term" value="C:plasma membrane"/>
    <property type="evidence" value="ECO:0007669"/>
    <property type="project" value="UniProtKB-SubCell"/>
</dbReference>
<keyword evidence="5" id="KW-0547">Nucleotide-binding</keyword>
<dbReference type="OrthoDB" id="7283113at2"/>
<dbReference type="Gene3D" id="3.40.50.300">
    <property type="entry name" value="P-loop containing nucleotide triphosphate hydrolases"/>
    <property type="match status" value="2"/>
</dbReference>
<dbReference type="SUPFAM" id="SSF52540">
    <property type="entry name" value="P-loop containing nucleoside triphosphate hydrolases"/>
    <property type="match status" value="2"/>
</dbReference>
<comment type="function">
    <text evidence="7">Part of the ABC transporter complex LsrABCD involved in autoinducer 2 (AI-2) import. Responsible for energy coupling to the transport system.</text>
</comment>
<keyword evidence="6 11" id="KW-0067">ATP-binding</keyword>
<gene>
    <name evidence="11" type="ORF">FE263_14680</name>
</gene>
<dbReference type="EC" id="7.6.2.13" evidence="8"/>
<proteinExistence type="inferred from homology"/>
<keyword evidence="12" id="KW-1185">Reference proteome</keyword>
<dbReference type="CDD" id="cd03216">
    <property type="entry name" value="ABC_Carb_Monos_I"/>
    <property type="match status" value="1"/>
</dbReference>
<feature type="domain" description="ABC transporter" evidence="10">
    <location>
        <begin position="16"/>
        <end position="254"/>
    </location>
</feature>
<protein>
    <recommendedName>
        <fullName evidence="4">Autoinducer 2 import ATP-binding protein LsrA</fullName>
        <ecNumber evidence="8">7.6.2.13</ecNumber>
    </recommendedName>
</protein>
<feature type="domain" description="ABC transporter" evidence="10">
    <location>
        <begin position="260"/>
        <end position="510"/>
    </location>
</feature>
<evidence type="ECO:0000256" key="7">
    <source>
        <dbReference type="ARBA" id="ARBA00023747"/>
    </source>
</evidence>
<reference evidence="11 12" key="1">
    <citation type="submission" date="2019-05" db="EMBL/GenBank/DDBJ databases">
        <authorList>
            <person name="Pankratov T."/>
            <person name="Grouzdev D."/>
        </authorList>
    </citation>
    <scope>NUCLEOTIDE SEQUENCE [LARGE SCALE GENOMIC DNA]</scope>
    <source>
        <strain evidence="11 12">KEBCLARHB70R</strain>
    </source>
</reference>
<evidence type="ECO:0000256" key="5">
    <source>
        <dbReference type="ARBA" id="ARBA00022741"/>
    </source>
</evidence>
<evidence type="ECO:0000313" key="12">
    <source>
        <dbReference type="Proteomes" id="UP000305654"/>
    </source>
</evidence>
<accession>A0A5R9J2C7</accession>
<dbReference type="CDD" id="cd03215">
    <property type="entry name" value="ABC_Carb_Monos_II"/>
    <property type="match status" value="1"/>
</dbReference>
<dbReference type="PANTHER" id="PTHR43790:SF2">
    <property type="entry name" value="AUTOINDUCER 2 IMPORT ATP-BINDING PROTEIN LSRA"/>
    <property type="match status" value="1"/>
</dbReference>
<dbReference type="GO" id="GO:0016887">
    <property type="term" value="F:ATP hydrolysis activity"/>
    <property type="evidence" value="ECO:0007669"/>
    <property type="project" value="InterPro"/>
</dbReference>
<comment type="similarity">
    <text evidence="2">Belongs to the ABC transporter superfamily. AI-2 autoinducer porter (TC 3.A.1.2.8) family.</text>
</comment>
<organism evidence="11 12">
    <name type="scientific">Lichenicoccus roseus</name>
    <dbReference type="NCBI Taxonomy" id="2683649"/>
    <lineage>
        <taxon>Bacteria</taxon>
        <taxon>Pseudomonadati</taxon>
        <taxon>Pseudomonadota</taxon>
        <taxon>Alphaproteobacteria</taxon>
        <taxon>Acetobacterales</taxon>
        <taxon>Acetobacteraceae</taxon>
        <taxon>Lichenicoccus</taxon>
    </lineage>
</organism>
<comment type="subunit">
    <text evidence="3">The complex is composed of two ATP-binding proteins (LsrA), two transmembrane proteins (LsrC and LsrD) and a solute-binding protein (LsrB).</text>
</comment>
<dbReference type="AlphaFoldDB" id="A0A5R9J2C7"/>
<dbReference type="InterPro" id="IPR017871">
    <property type="entry name" value="ABC_transporter-like_CS"/>
</dbReference>